<dbReference type="CDD" id="cd09917">
    <property type="entry name" value="F-box_SF"/>
    <property type="match status" value="1"/>
</dbReference>
<dbReference type="AlphaFoldDB" id="A0A9P4WR73"/>
<dbReference type="EMBL" id="SWKV01000030">
    <property type="protein sequence ID" value="KAF3039569.1"/>
    <property type="molecule type" value="Genomic_DNA"/>
</dbReference>
<gene>
    <name evidence="3" type="ORF">E8E12_008338</name>
</gene>
<feature type="compositionally biased region" description="Polar residues" evidence="1">
    <location>
        <begin position="638"/>
        <end position="651"/>
    </location>
</feature>
<accession>A0A9P4WR73</accession>
<dbReference type="Proteomes" id="UP000758155">
    <property type="component" value="Unassembled WGS sequence"/>
</dbReference>
<comment type="caution">
    <text evidence="3">The sequence shown here is derived from an EMBL/GenBank/DDBJ whole genome shotgun (WGS) entry which is preliminary data.</text>
</comment>
<evidence type="ECO:0000313" key="3">
    <source>
        <dbReference type="EMBL" id="KAF3039569.1"/>
    </source>
</evidence>
<feature type="region of interest" description="Disordered" evidence="1">
    <location>
        <begin position="595"/>
        <end position="614"/>
    </location>
</feature>
<feature type="domain" description="F-box" evidence="2">
    <location>
        <begin position="1"/>
        <end position="46"/>
    </location>
</feature>
<dbReference type="OrthoDB" id="3935706at2759"/>
<proteinExistence type="predicted"/>
<dbReference type="PROSITE" id="PS50181">
    <property type="entry name" value="FBOX"/>
    <property type="match status" value="1"/>
</dbReference>
<dbReference type="InterPro" id="IPR001810">
    <property type="entry name" value="F-box_dom"/>
</dbReference>
<sequence>MAQLLDLSTELIWCIAGYLDQVDLLNITLTCKFLKDATEKELYREYNNPRLYGRPLATFVYRILERPEIAKYVTSLDCKDWDTMERLDPSGHEPIGFVEDPDNYEHKSKNGESLREWKAVSFDECEIEGRLPRPIKEQYTACTEAARASGLIQDIWPYENESVVMCKARTQLSTDFPERDQWYLHLFDETIATPDIKYDRKFCQLLNAGIEDAFQALLLALLPNLKHVILRGITNDPRHCLGWPKPAHAFKAMRQLAIGSTDSQLTWGIGYIDGMLAQAQDLDTLHLQGAGSWYLDTLGEREWDDLLRPLHVKPGSLPITKLELDRCALLKSDMETLVLACPQLRSLYYWTGPEETGPENFTAGELIEILEPLKDTLEELYTEIQTYWIDFVSMEGRIDTMSQFTALKILDTTPDMWWHLPDDQRSLWQIEDDQRISKRLPPSLEIVRFHRRYEYIGYDDGSMSDVPDVQQIRDLIVHRQDMLPHLKEIFFGSNWAAHARKIKYVIDMHADLVGDLKIDIEVGTKSGGPTRSLWSDLGSSHGLPQVKWQDNKYGTVIPEVKFSRNILAHGREKTDAELMNDELRRQEALFACGLSESSDDDSDDDDGWGESGPTFVEAITHMYPIFLDGYDPDAESSGDASTASSDVSGTD</sequence>
<evidence type="ECO:0000313" key="4">
    <source>
        <dbReference type="Proteomes" id="UP000758155"/>
    </source>
</evidence>
<organism evidence="3 4">
    <name type="scientific">Didymella heteroderae</name>
    <dbReference type="NCBI Taxonomy" id="1769908"/>
    <lineage>
        <taxon>Eukaryota</taxon>
        <taxon>Fungi</taxon>
        <taxon>Dikarya</taxon>
        <taxon>Ascomycota</taxon>
        <taxon>Pezizomycotina</taxon>
        <taxon>Dothideomycetes</taxon>
        <taxon>Pleosporomycetidae</taxon>
        <taxon>Pleosporales</taxon>
        <taxon>Pleosporineae</taxon>
        <taxon>Didymellaceae</taxon>
        <taxon>Didymella</taxon>
    </lineage>
</organism>
<reference evidence="3" key="1">
    <citation type="submission" date="2019-04" db="EMBL/GenBank/DDBJ databases">
        <title>Sequencing of skin fungus with MAO and IRED activity.</title>
        <authorList>
            <person name="Marsaioli A.J."/>
            <person name="Bonatto J.M.C."/>
            <person name="Reis Junior O."/>
        </authorList>
    </citation>
    <scope>NUCLEOTIDE SEQUENCE</scope>
    <source>
        <strain evidence="3">28M1</strain>
    </source>
</reference>
<evidence type="ECO:0000259" key="2">
    <source>
        <dbReference type="PROSITE" id="PS50181"/>
    </source>
</evidence>
<keyword evidence="4" id="KW-1185">Reference proteome</keyword>
<evidence type="ECO:0000256" key="1">
    <source>
        <dbReference type="SAM" id="MobiDB-lite"/>
    </source>
</evidence>
<feature type="region of interest" description="Disordered" evidence="1">
    <location>
        <begin position="630"/>
        <end position="651"/>
    </location>
</feature>
<protein>
    <recommendedName>
        <fullName evidence="2">F-box domain-containing protein</fullName>
    </recommendedName>
</protein>
<feature type="compositionally biased region" description="Acidic residues" evidence="1">
    <location>
        <begin position="597"/>
        <end position="608"/>
    </location>
</feature>
<name>A0A9P4WR73_9PLEO</name>